<feature type="region of interest" description="Disordered" evidence="1">
    <location>
        <begin position="87"/>
        <end position="108"/>
    </location>
</feature>
<protein>
    <submittedName>
        <fullName evidence="2">Uncharacterized protein</fullName>
    </submittedName>
</protein>
<reference evidence="2 3" key="1">
    <citation type="submission" date="2012-10" db="EMBL/GenBank/DDBJ databases">
        <title>Draft Genome Sequence of Paenibacillus popilliae ATCC 14706T.</title>
        <authorList>
            <person name="Iiyama K."/>
            <person name="Mori K."/>
            <person name="Mon H."/>
            <person name="Chieda Y."/>
            <person name="Lee J.M."/>
            <person name="Kusakabe T."/>
            <person name="Tashiro K."/>
            <person name="Asano S."/>
            <person name="Yasunaga-Aoki C."/>
            <person name="Shimizu S."/>
        </authorList>
    </citation>
    <scope>NUCLEOTIDE SEQUENCE [LARGE SCALE GENOMIC DNA]</scope>
    <source>
        <strain evidence="2 3">ATCC 14706</strain>
    </source>
</reference>
<dbReference type="EMBL" id="BALG01000023">
    <property type="protein sequence ID" value="GAC41164.1"/>
    <property type="molecule type" value="Genomic_DNA"/>
</dbReference>
<comment type="caution">
    <text evidence="2">The sequence shown here is derived from an EMBL/GenBank/DDBJ whole genome shotgun (WGS) entry which is preliminary data.</text>
</comment>
<sequence length="108" mass="12446">MERVDEQIISLLYGEWEEQEARGKQEDKMPPPLFTSRQTILKINGETIPFTEELLLNGKLRVPLPKTFHVKHWKPIAWGRMDSLDFGKEGRNDEPVGARLSSTANFPL</sequence>
<dbReference type="OrthoDB" id="249246at2"/>
<evidence type="ECO:0000313" key="3">
    <source>
        <dbReference type="Proteomes" id="UP000029453"/>
    </source>
</evidence>
<accession>M9LYH6</accession>
<evidence type="ECO:0000256" key="1">
    <source>
        <dbReference type="SAM" id="MobiDB-lite"/>
    </source>
</evidence>
<dbReference type="AlphaFoldDB" id="M9LYH6"/>
<proteinExistence type="predicted"/>
<name>M9LYH6_PAEPP</name>
<dbReference type="RefSeq" id="WP_006284453.1">
    <property type="nucleotide sequence ID" value="NZ_BALG01000023.1"/>
</dbReference>
<dbReference type="Proteomes" id="UP000029453">
    <property type="component" value="Unassembled WGS sequence"/>
</dbReference>
<keyword evidence="3" id="KW-1185">Reference proteome</keyword>
<gene>
    <name evidence="2" type="ORF">PPOP_0505</name>
</gene>
<feature type="compositionally biased region" description="Basic and acidic residues" evidence="1">
    <location>
        <begin position="87"/>
        <end position="96"/>
    </location>
</feature>
<organism evidence="2 3">
    <name type="scientific">Paenibacillus popilliae ATCC 14706</name>
    <dbReference type="NCBI Taxonomy" id="1212764"/>
    <lineage>
        <taxon>Bacteria</taxon>
        <taxon>Bacillati</taxon>
        <taxon>Bacillota</taxon>
        <taxon>Bacilli</taxon>
        <taxon>Bacillales</taxon>
        <taxon>Paenibacillaceae</taxon>
        <taxon>Paenibacillus</taxon>
    </lineage>
</organism>
<evidence type="ECO:0000313" key="2">
    <source>
        <dbReference type="EMBL" id="GAC41164.1"/>
    </source>
</evidence>